<dbReference type="CDD" id="cd00067">
    <property type="entry name" value="GAL4"/>
    <property type="match status" value="1"/>
</dbReference>
<feature type="region of interest" description="Disordered" evidence="2">
    <location>
        <begin position="667"/>
        <end position="803"/>
    </location>
</feature>
<accession>A0A9Q9RBZ8</accession>
<dbReference type="Proteomes" id="UP000760494">
    <property type="component" value="Unassembled WGS sequence"/>
</dbReference>
<reference evidence="3" key="1">
    <citation type="submission" date="2019-05" db="EMBL/GenBank/DDBJ databases">
        <authorList>
            <person name="Piombo E."/>
        </authorList>
    </citation>
    <scope>NUCLEOTIDE SEQUENCE</scope>
    <source>
        <strain evidence="3">C2S</strain>
    </source>
</reference>
<organism evidence="3 4">
    <name type="scientific">Fusarium fujikuroi</name>
    <name type="common">Bakanae and foot rot disease fungus</name>
    <name type="synonym">Gibberella fujikuroi</name>
    <dbReference type="NCBI Taxonomy" id="5127"/>
    <lineage>
        <taxon>Eukaryota</taxon>
        <taxon>Fungi</taxon>
        <taxon>Dikarya</taxon>
        <taxon>Ascomycota</taxon>
        <taxon>Pezizomycotina</taxon>
        <taxon>Sordariomycetes</taxon>
        <taxon>Hypocreomycetidae</taxon>
        <taxon>Hypocreales</taxon>
        <taxon>Nectriaceae</taxon>
        <taxon>Fusarium</taxon>
        <taxon>Fusarium fujikuroi species complex</taxon>
    </lineage>
</organism>
<dbReference type="GO" id="GO:0000981">
    <property type="term" value="F:DNA-binding transcription factor activity, RNA polymerase II-specific"/>
    <property type="evidence" value="ECO:0007669"/>
    <property type="project" value="InterPro"/>
</dbReference>
<sequence>MEPIILQKGRFEPYSPGVIDLEDFLDIERLCEGTSTPSKSAQPLTPLNEIPIPAATSKQQCSEKKRQDDTQGGHETNRPFNQQRRKGIRSTVSVPEYSVICFPSNPTKPDGIKKKRKDFDEKRRLEVARVRKTGACFRCKVRRISCGVGAPCQACEKAAGILGTQLCIREKLTKMRFSSGDLHYIDYTARLLNQELIAGTTHLGPHRKVSLSMDYLENPVLEVEVQDYYGNTTPPWFCCWVVTDQVGEQVESYRQESARYALPQLLPPSQLIDWVERMIVHQDTRCIGFQQTVDSFVLRYSQSEASLPMYEFVRKVHRLNCLTKIRLGLILCMEREGNMTPPSCALHTQFGQISKAASQPIEKEVLLELEKIVFGTAGIGPDNSIALWASLWCLILMYRKLVHTYMAFQEFPCHVPEEYSGFPECKLEVGTHFYHYLVSIYAALFRVTSPLYADFRVAATRKLLNDDESLVEAFMSLRTESFYFRWWLQFYFKEQLKKGATVEHKERRAAKPVYFGLVLNYEKAVSSYDEHKLHIVKTYNKKYLKADARRAIKKWAKQGSYITLQGRQVVNMDKGGASAAVFASRDLSQIGQENPRVPTSPGLDYDELFRSVFDWDLYCDSTRSQDYPGASSSPRLSYRDLPSLITDIPSFLDHLSLDRSEAEYLRMTPGLSPDDGGITTSESMGQTPPELVRGGSTSPSSHSGSVFFDGVDDVRRRPRVSLQEVQAQDDKWTYPQAVPSKHAPRGYGYPHQIQVHESSSRRSSHTKTYSYSPSSNSTSGVKRQRSVEKRSRQLSDPDQTADVRKSGACLPCRISKTRCQDCGVCPYCRKAFPDHSHLVCTRRTPAVAPPVIRHIVDVWSPDPAEERRVVDHEPRFPTAKPRDIVIFFTRDAESPFLRASVQAYHSQNGTDENPRNAAFERDRFPTYGELQRWVEAQIRRERSSRFEHMVQNFLLSYYEDGQGLPKHNLVSKVHTMNCFFRIWKAPRFTCCSSSNKLSQVPFTVQAELRRIAWNALVSHEHDILKLLEDCLAQQESLKAQEKMAVWASLWQLMIMYRDLVIAHDGYFARNPSAQRDQNIVGAFENLYNGFFPLIAIFYHCQFKTPKRMEMSMDWLKDYPSQARHSSKIRQFSQDMMDTRKEFYERIQRSSYKVDERLSALVVNHELKKISSKRRPRSSTKSKGSSRDSA</sequence>
<dbReference type="InterPro" id="IPR052973">
    <property type="entry name" value="Fungal_sec-metab_reg_TF"/>
</dbReference>
<comment type="caution">
    <text evidence="3">The sequence shown here is derived from an EMBL/GenBank/DDBJ whole genome shotgun (WGS) entry which is preliminary data.</text>
</comment>
<proteinExistence type="predicted"/>
<evidence type="ECO:0000313" key="4">
    <source>
        <dbReference type="Proteomes" id="UP000760494"/>
    </source>
</evidence>
<feature type="compositionally biased region" description="Basic and acidic residues" evidence="2">
    <location>
        <begin position="785"/>
        <end position="803"/>
    </location>
</feature>
<dbReference type="PANTHER" id="PTHR35392:SF1">
    <property type="entry name" value="ZN(II)2CYS6 TRANSCRIPTION FACTOR (EUROFUNG)"/>
    <property type="match status" value="1"/>
</dbReference>
<feature type="compositionally biased region" description="Low complexity" evidence="2">
    <location>
        <begin position="694"/>
        <end position="709"/>
    </location>
</feature>
<dbReference type="AlphaFoldDB" id="A0A9Q9RBZ8"/>
<evidence type="ECO:0000313" key="3">
    <source>
        <dbReference type="EMBL" id="VTT58555.1"/>
    </source>
</evidence>
<feature type="region of interest" description="Disordered" evidence="2">
    <location>
        <begin position="1168"/>
        <end position="1189"/>
    </location>
</feature>
<dbReference type="GO" id="GO:0008270">
    <property type="term" value="F:zinc ion binding"/>
    <property type="evidence" value="ECO:0007669"/>
    <property type="project" value="InterPro"/>
</dbReference>
<dbReference type="PANTHER" id="PTHR35392">
    <property type="entry name" value="ZN(II)2CYS6 TRANSCRIPTION FACTOR (EUROFUNG)-RELATED-RELATED"/>
    <property type="match status" value="1"/>
</dbReference>
<keyword evidence="1" id="KW-0539">Nucleus</keyword>
<dbReference type="EMBL" id="CABFJX010000021">
    <property type="protein sequence ID" value="VTT58555.1"/>
    <property type="molecule type" value="Genomic_DNA"/>
</dbReference>
<feature type="compositionally biased region" description="Basic residues" evidence="2">
    <location>
        <begin position="1169"/>
        <end position="1179"/>
    </location>
</feature>
<feature type="compositionally biased region" description="Polar residues" evidence="2">
    <location>
        <begin position="35"/>
        <end position="45"/>
    </location>
</feature>
<feature type="region of interest" description="Disordered" evidence="2">
    <location>
        <begin position="35"/>
        <end position="89"/>
    </location>
</feature>
<evidence type="ECO:0000256" key="1">
    <source>
        <dbReference type="ARBA" id="ARBA00023242"/>
    </source>
</evidence>
<evidence type="ECO:0000256" key="2">
    <source>
        <dbReference type="SAM" id="MobiDB-lite"/>
    </source>
</evidence>
<name>A0A9Q9RBZ8_FUSFU</name>
<feature type="compositionally biased region" description="Low complexity" evidence="2">
    <location>
        <begin position="768"/>
        <end position="779"/>
    </location>
</feature>
<protein>
    <submittedName>
        <fullName evidence="3">Uncharacterized protein</fullName>
    </submittedName>
</protein>
<dbReference type="InterPro" id="IPR001138">
    <property type="entry name" value="Zn2Cys6_DnaBD"/>
</dbReference>
<gene>
    <name evidence="3" type="ORF">C2S_13938</name>
</gene>
<feature type="compositionally biased region" description="Basic and acidic residues" evidence="2">
    <location>
        <begin position="61"/>
        <end position="77"/>
    </location>
</feature>